<dbReference type="GO" id="GO:0005737">
    <property type="term" value="C:cytoplasm"/>
    <property type="evidence" value="ECO:0007669"/>
    <property type="project" value="TreeGrafter"/>
</dbReference>
<evidence type="ECO:0000313" key="2">
    <source>
        <dbReference type="EMBL" id="CCX30624.1"/>
    </source>
</evidence>
<dbReference type="InterPro" id="IPR045142">
    <property type="entry name" value="BCAS3-like"/>
</dbReference>
<dbReference type="STRING" id="1076935.U4LER6"/>
<protein>
    <submittedName>
        <fullName evidence="2">Uncharacterized protein</fullName>
    </submittedName>
</protein>
<feature type="compositionally biased region" description="Low complexity" evidence="1">
    <location>
        <begin position="630"/>
        <end position="645"/>
    </location>
</feature>
<organism evidence="2 3">
    <name type="scientific">Pyronema omphalodes (strain CBS 100304)</name>
    <name type="common">Pyronema confluens</name>
    <dbReference type="NCBI Taxonomy" id="1076935"/>
    <lineage>
        <taxon>Eukaryota</taxon>
        <taxon>Fungi</taxon>
        <taxon>Dikarya</taxon>
        <taxon>Ascomycota</taxon>
        <taxon>Pezizomycotina</taxon>
        <taxon>Pezizomycetes</taxon>
        <taxon>Pezizales</taxon>
        <taxon>Pyronemataceae</taxon>
        <taxon>Pyronema</taxon>
    </lineage>
</organism>
<proteinExistence type="predicted"/>
<feature type="region of interest" description="Disordered" evidence="1">
    <location>
        <begin position="105"/>
        <end position="145"/>
    </location>
</feature>
<feature type="compositionally biased region" description="Low complexity" evidence="1">
    <location>
        <begin position="286"/>
        <end position="304"/>
    </location>
</feature>
<dbReference type="OMA" id="FFENDCE"/>
<sequence>MHPFTDAFASSSRQSQNPPQNHARGHSLSSSSVSPYSLNSISSASSPQSLSSIPIGFNHNPNSAILASIAGTTGTTGASGSQTRGASSRGIRIYPREYSGTGIYSNRAQSPLLSPHPNHTAIPFTNIGGPSPPPSAPASYSSGAGSVPRQLKGYNGFEEHPYSYPQYAGSPNSAAGALAAGLPGVARHASSNGQTAYEFATVDDAKGIEENVVFVGFEGGMEVWKVGRSAVEMVGRLEGMRGGVKGGKILPHPPVHDPLASSRPLIALTIHAPIEQQSDTEEIDAQSPYSSSPSTSQRSSQGRGQYTEWQTSVEVWSLSTGQQVATLFSIPDAGSQGPTPLRVQVTGDRIVVGLASGELYVFGLDCTRASLGAQDSEWKCLDKLWTSVHYPIIDNSSIPVVAVGTPIFTLSPRFLAYCPASSGFSAGGEVGVAIASPTATAPTPPPMPQVSVAMNLDDEAFLNKLTREVAQEMIRGAKWAKDAGYKKFSNYWNGSGTSGAAGLPGSSPPLGGMAGFAPQPYSHSPPGQPSGLGQQLRQLQLGVPVPPPVIPHNEPRLVSILDLQKPGVAPLATFLPPGGVSFLSFAPGGLTLLTASTKGDMLLIWCLLRMVHNPPGPLSVSRSEGPPATAPAGTSGLSAAAAGPTEQQGRVVRQIARFTRMTVANIVDITWSSPPEKVAVITDRGTAHFYDLPASSLQWPPPRRVIPTKAAANQGGVQGVAAAAVGMVTGKTQPLLTAARRRSSVGSYASAGLGSLGSLPGLGGLGSLPGMGTLGSFAGKTASTEGGDRITIPGTSCNEGCVKFLISKERGHVAVLGGGVMRIYELRLRGSKGRAAGVKIEGWCEYDLPCPGPSSQDPQSWWGPGPGSGHRTSWRDDDLTSISGLSPRIGSDNMRNPLSNAEIETNAAFIPWHQEGRVKMFLYHAPPPTPPATPPKLAAKHRREREASNPGAGGIAVMPLSESMRSHADILSPSPMAGWEPTRPASRENKAAASVVPGAEDTGEQPTGKKGKKGKKSKQPISSSSSDSSNAGVPLPPPTPAASASPASPPVTPQEIAPLPMQEPELLSGLDDIITAPLVEGKKEHPWVFGLEIQMERIFLQDAGGRGDVIWGEEEGVDTEGMGGLMDAMGEEEIVGLRTTLRERREGPGFFEEGVEVLDFEGGV</sequence>
<feature type="region of interest" description="Disordered" evidence="1">
    <location>
        <begin position="970"/>
        <end position="1056"/>
    </location>
</feature>
<feature type="compositionally biased region" description="Low complexity" evidence="1">
    <location>
        <begin position="1019"/>
        <end position="1029"/>
    </location>
</feature>
<feature type="region of interest" description="Disordered" evidence="1">
    <location>
        <begin position="926"/>
        <end position="957"/>
    </location>
</feature>
<feature type="compositionally biased region" description="Low complexity" evidence="1">
    <location>
        <begin position="10"/>
        <end position="50"/>
    </location>
</feature>
<dbReference type="GO" id="GO:0042594">
    <property type="term" value="P:response to starvation"/>
    <property type="evidence" value="ECO:0007669"/>
    <property type="project" value="TreeGrafter"/>
</dbReference>
<evidence type="ECO:0000256" key="1">
    <source>
        <dbReference type="SAM" id="MobiDB-lite"/>
    </source>
</evidence>
<dbReference type="eggNOG" id="ENOG502QVCT">
    <property type="taxonomic scope" value="Eukaryota"/>
</dbReference>
<feature type="compositionally biased region" description="Basic residues" evidence="1">
    <location>
        <begin position="1009"/>
        <end position="1018"/>
    </location>
</feature>
<keyword evidence="3" id="KW-1185">Reference proteome</keyword>
<name>U4LER6_PYROM</name>
<dbReference type="PANTHER" id="PTHR13268:SF0">
    <property type="entry name" value="BCAS3 MICROTUBULE ASSOCIATED CELL MIGRATION FACTOR"/>
    <property type="match status" value="1"/>
</dbReference>
<evidence type="ECO:0000313" key="3">
    <source>
        <dbReference type="Proteomes" id="UP000018144"/>
    </source>
</evidence>
<dbReference type="AlphaFoldDB" id="U4LER6"/>
<feature type="region of interest" description="Disordered" evidence="1">
    <location>
        <begin position="617"/>
        <end position="646"/>
    </location>
</feature>
<dbReference type="EMBL" id="HF935459">
    <property type="protein sequence ID" value="CCX30624.1"/>
    <property type="molecule type" value="Genomic_DNA"/>
</dbReference>
<accession>U4LER6</accession>
<feature type="region of interest" description="Disordered" evidence="1">
    <location>
        <begin position="1"/>
        <end position="50"/>
    </location>
</feature>
<dbReference type="GO" id="GO:0006914">
    <property type="term" value="P:autophagy"/>
    <property type="evidence" value="ECO:0007669"/>
    <property type="project" value="InterPro"/>
</dbReference>
<dbReference type="OrthoDB" id="3938623at2759"/>
<reference evidence="2 3" key="1">
    <citation type="journal article" date="2013" name="PLoS Genet.">
        <title>The genome and development-dependent transcriptomes of Pyronema confluens: a window into fungal evolution.</title>
        <authorList>
            <person name="Traeger S."/>
            <person name="Altegoer F."/>
            <person name="Freitag M."/>
            <person name="Gabaldon T."/>
            <person name="Kempken F."/>
            <person name="Kumar A."/>
            <person name="Marcet-Houben M."/>
            <person name="Poggeler S."/>
            <person name="Stajich J.E."/>
            <person name="Nowrousian M."/>
        </authorList>
    </citation>
    <scope>NUCLEOTIDE SEQUENCE [LARGE SCALE GENOMIC DNA]</scope>
    <source>
        <strain evidence="3">CBS 100304</strain>
        <tissue evidence="2">Vegetative mycelium</tissue>
    </source>
</reference>
<feature type="region of interest" description="Disordered" evidence="1">
    <location>
        <begin position="854"/>
        <end position="896"/>
    </location>
</feature>
<dbReference type="Proteomes" id="UP000018144">
    <property type="component" value="Unassembled WGS sequence"/>
</dbReference>
<gene>
    <name evidence="2" type="ORF">PCON_08961</name>
</gene>
<dbReference type="PANTHER" id="PTHR13268">
    <property type="entry name" value="BREAST CARCINOMA AMPLIFIED SEQUENCE 3"/>
    <property type="match status" value="1"/>
</dbReference>
<feature type="region of interest" description="Disordered" evidence="1">
    <location>
        <begin position="276"/>
        <end position="304"/>
    </location>
</feature>
<dbReference type="SUPFAM" id="SSF101908">
    <property type="entry name" value="Putative isomerase YbhE"/>
    <property type="match status" value="1"/>
</dbReference>